<dbReference type="OrthoDB" id="7306318at2"/>
<proteinExistence type="predicted"/>
<name>A0A160JH02_9PROT</name>
<evidence type="ECO:0000313" key="2">
    <source>
        <dbReference type="EMBL" id="ANC92289.1"/>
    </source>
</evidence>
<keyword evidence="3" id="KW-1185">Reference proteome</keyword>
<dbReference type="Proteomes" id="UP000077405">
    <property type="component" value="Chromosome"/>
</dbReference>
<evidence type="ECO:0000313" key="3">
    <source>
        <dbReference type="Proteomes" id="UP000077405"/>
    </source>
</evidence>
<accession>A0A160JH02</accession>
<keyword evidence="1" id="KW-0732">Signal</keyword>
<sequence>MKTAFAAFVAVLTLAANANAAEPIGGSFLSTVDTLANKTLIAGSANINGLNLRTITTGCAMNLTVSVVPPGTGAAARPIVACSPGSSTITGSAMLPNPLYVPAGWSVTLNTSAGYLYSLYMTYDLAGQ</sequence>
<dbReference type="RefSeq" id="WP_063635353.1">
    <property type="nucleotide sequence ID" value="NZ_CP015285.1"/>
</dbReference>
<organism evidence="2 3">
    <name type="scientific">Azospirillum humicireducens</name>
    <dbReference type="NCBI Taxonomy" id="1226968"/>
    <lineage>
        <taxon>Bacteria</taxon>
        <taxon>Pseudomonadati</taxon>
        <taxon>Pseudomonadota</taxon>
        <taxon>Alphaproteobacteria</taxon>
        <taxon>Rhodospirillales</taxon>
        <taxon>Azospirillaceae</taxon>
        <taxon>Azospirillum</taxon>
    </lineage>
</organism>
<dbReference type="KEGG" id="ahu:A6A40_10445"/>
<feature type="chain" id="PRO_5007817332" description="Spore coat protein U domain-containing protein" evidence="1">
    <location>
        <begin position="21"/>
        <end position="128"/>
    </location>
</feature>
<reference evidence="2 3" key="1">
    <citation type="journal article" date="2013" name="Int. J. Syst. Evol. Microbiol.">
        <title>Azospirillum humicireducens sp. nov., a nitrogen-fixing bacterium isolated from a microbial fuel cell.</title>
        <authorList>
            <person name="Zhou S."/>
            <person name="Han L."/>
            <person name="Wang Y."/>
            <person name="Yang G."/>
            <person name="Zhuang L."/>
            <person name="Hu P."/>
        </authorList>
    </citation>
    <scope>NUCLEOTIDE SEQUENCE [LARGE SCALE GENOMIC DNA]</scope>
    <source>
        <strain evidence="2 3">SgZ-5</strain>
    </source>
</reference>
<protein>
    <recommendedName>
        <fullName evidence="4">Spore coat protein U domain-containing protein</fullName>
    </recommendedName>
</protein>
<evidence type="ECO:0008006" key="4">
    <source>
        <dbReference type="Google" id="ProtNLM"/>
    </source>
</evidence>
<dbReference type="AlphaFoldDB" id="A0A160JH02"/>
<evidence type="ECO:0000256" key="1">
    <source>
        <dbReference type="SAM" id="SignalP"/>
    </source>
</evidence>
<dbReference type="EMBL" id="CP015285">
    <property type="protein sequence ID" value="ANC92289.1"/>
    <property type="molecule type" value="Genomic_DNA"/>
</dbReference>
<gene>
    <name evidence="2" type="ORF">A6A40_10445</name>
</gene>
<feature type="signal peptide" evidence="1">
    <location>
        <begin position="1"/>
        <end position="20"/>
    </location>
</feature>